<dbReference type="InterPro" id="IPR057808">
    <property type="entry name" value="YxiG"/>
</dbReference>
<accession>A0ABV9JDW2</accession>
<dbReference type="RefSeq" id="WP_213535915.1">
    <property type="nucleotide sequence ID" value="NZ_BOVQ01000005.1"/>
</dbReference>
<keyword evidence="2" id="KW-1185">Reference proteome</keyword>
<sequence length="143" mass="16638">MVNIQGKLNEIFESEIVSYTFDILGNKLEMDLSLLDGGEKQNFHLEILGISAYYYVNNNGEIRKVFSEKEEDDYLELTSITLLQEFVDINIVSKNSKWLEQYSSKGNLVIELWDKLLILEMTTIILDDYKFELVESDTLNFGF</sequence>
<comment type="caution">
    <text evidence="1">The sequence shown here is derived from an EMBL/GenBank/DDBJ whole genome shotgun (WGS) entry which is preliminary data.</text>
</comment>
<protein>
    <submittedName>
        <fullName evidence="1">Uncharacterized protein</fullName>
    </submittedName>
</protein>
<reference evidence="2" key="1">
    <citation type="journal article" date="2019" name="Int. J. Syst. Evol. Microbiol.">
        <title>The Global Catalogue of Microorganisms (GCM) 10K type strain sequencing project: providing services to taxonomists for standard genome sequencing and annotation.</title>
        <authorList>
            <consortium name="The Broad Institute Genomics Platform"/>
            <consortium name="The Broad Institute Genome Sequencing Center for Infectious Disease"/>
            <person name="Wu L."/>
            <person name="Ma J."/>
        </authorList>
    </citation>
    <scope>NUCLEOTIDE SEQUENCE [LARGE SCALE GENOMIC DNA]</scope>
    <source>
        <strain evidence="2">CCUG 63287</strain>
    </source>
</reference>
<evidence type="ECO:0000313" key="1">
    <source>
        <dbReference type="EMBL" id="MFC4652617.1"/>
    </source>
</evidence>
<dbReference type="Pfam" id="PF24711">
    <property type="entry name" value="YxiG"/>
    <property type="match status" value="1"/>
</dbReference>
<name>A0ABV9JDW2_9LACT</name>
<organism evidence="1 2">
    <name type="scientific">Lactococcus nasutitermitis</name>
    <dbReference type="NCBI Taxonomy" id="1652957"/>
    <lineage>
        <taxon>Bacteria</taxon>
        <taxon>Bacillati</taxon>
        <taxon>Bacillota</taxon>
        <taxon>Bacilli</taxon>
        <taxon>Lactobacillales</taxon>
        <taxon>Streptococcaceae</taxon>
        <taxon>Lactococcus</taxon>
    </lineage>
</organism>
<dbReference type="Proteomes" id="UP001595987">
    <property type="component" value="Unassembled WGS sequence"/>
</dbReference>
<evidence type="ECO:0000313" key="2">
    <source>
        <dbReference type="Proteomes" id="UP001595987"/>
    </source>
</evidence>
<proteinExistence type="predicted"/>
<gene>
    <name evidence="1" type="ORF">ACFO26_06810</name>
</gene>
<dbReference type="EMBL" id="JBHSGD010000005">
    <property type="protein sequence ID" value="MFC4652617.1"/>
    <property type="molecule type" value="Genomic_DNA"/>
</dbReference>